<evidence type="ECO:0000313" key="2">
    <source>
        <dbReference type="Proteomes" id="UP000008037"/>
    </source>
</evidence>
<keyword evidence="2" id="KW-1185">Reference proteome</keyword>
<dbReference type="HOGENOM" id="CLU_1307818_0_0_2"/>
<gene>
    <name evidence="1" type="ordered locus">Ngar_c13760</name>
</gene>
<accession>K0IHD4</accession>
<dbReference type="GeneID" id="13797635"/>
<dbReference type="EMBL" id="CP002408">
    <property type="protein sequence ID" value="AFU58313.1"/>
    <property type="molecule type" value="Genomic_DNA"/>
</dbReference>
<protein>
    <submittedName>
        <fullName evidence="1">Uncharacterized protein</fullName>
    </submittedName>
</protein>
<reference evidence="1 2" key="1">
    <citation type="journal article" date="2012" name="Environ. Microbiol.">
        <title>The genome of the ammonia-oxidizing Candidatus Nitrososphaera gargensis: insights into metabolic versatility and environmental adaptations.</title>
        <authorList>
            <person name="Spang A."/>
            <person name="Poehlein A."/>
            <person name="Offre P."/>
            <person name="Zumbragel S."/>
            <person name="Haider S."/>
            <person name="Rychlik N."/>
            <person name="Nowka B."/>
            <person name="Schmeisser C."/>
            <person name="Lebedeva E.V."/>
            <person name="Rattei T."/>
            <person name="Bohm C."/>
            <person name="Schmid M."/>
            <person name="Galushko A."/>
            <person name="Hatzenpichler R."/>
            <person name="Weinmaier T."/>
            <person name="Daniel R."/>
            <person name="Schleper C."/>
            <person name="Spieck E."/>
            <person name="Streit W."/>
            <person name="Wagner M."/>
        </authorList>
    </citation>
    <scope>NUCLEOTIDE SEQUENCE [LARGE SCALE GENOMIC DNA]</scope>
    <source>
        <strain evidence="2">Ga9.2</strain>
    </source>
</reference>
<dbReference type="KEGG" id="nga:Ngar_c13760"/>
<dbReference type="InParanoid" id="K0IHD4"/>
<dbReference type="AlphaFoldDB" id="K0IHD4"/>
<name>K0IHD4_NITGG</name>
<proteinExistence type="predicted"/>
<sequence>MSSTSQPDNNNNNSQEAAASPPLIITKKDKIAAVADEIISLDKNIGNTLIEVLKRVAASDRSHVYWTCKKYLQDDYGLLIADSGHVGISDRYIPNLMFPGDIIIYTVVDMLCTGDYIQVLQMTDVKDLVVEHVRVTKVSIIDGAVNVEDPLSGSTYNVAKHNVIGKVVKVITAFSQEWENVFYEFKDRKWLLTTLKKNLDLYRNTCYSNQRQIVSEIERRLSKLKEEPR</sequence>
<dbReference type="Proteomes" id="UP000008037">
    <property type="component" value="Chromosome"/>
</dbReference>
<organism evidence="1 2">
    <name type="scientific">Nitrososphaera gargensis (strain Ga9.2)</name>
    <dbReference type="NCBI Taxonomy" id="1237085"/>
    <lineage>
        <taxon>Archaea</taxon>
        <taxon>Nitrososphaerota</taxon>
        <taxon>Nitrososphaeria</taxon>
        <taxon>Nitrososphaerales</taxon>
        <taxon>Nitrososphaeraceae</taxon>
        <taxon>Nitrososphaera</taxon>
    </lineage>
</organism>
<dbReference type="RefSeq" id="WP_015018850.1">
    <property type="nucleotide sequence ID" value="NC_018719.1"/>
</dbReference>
<dbReference type="BioCyc" id="CNIT1237085:G1324-1374-MONOMER"/>
<dbReference type="OrthoDB" id="105315at2157"/>
<evidence type="ECO:0000313" key="1">
    <source>
        <dbReference type="EMBL" id="AFU58313.1"/>
    </source>
</evidence>